<evidence type="ECO:0000256" key="7">
    <source>
        <dbReference type="ARBA" id="ARBA00022989"/>
    </source>
</evidence>
<evidence type="ECO:0000256" key="1">
    <source>
        <dbReference type="ARBA" id="ARBA00004389"/>
    </source>
</evidence>
<dbReference type="VEuPathDB" id="AmoebaDB:DICPUDRAFT_36695"/>
<evidence type="ECO:0008006" key="14">
    <source>
        <dbReference type="Google" id="ProtNLM"/>
    </source>
</evidence>
<comment type="pathway">
    <text evidence="2">Glycolipid biosynthesis; glycosylphosphatidylinositol-anchor biosynthesis.</text>
</comment>
<evidence type="ECO:0000313" key="12">
    <source>
        <dbReference type="EMBL" id="EGC33454.1"/>
    </source>
</evidence>
<keyword evidence="5 10" id="KW-0812">Transmembrane</keyword>
<evidence type="ECO:0000256" key="8">
    <source>
        <dbReference type="ARBA" id="ARBA00023136"/>
    </source>
</evidence>
<evidence type="ECO:0000256" key="10">
    <source>
        <dbReference type="SAM" id="Phobius"/>
    </source>
</evidence>
<keyword evidence="7 10" id="KW-1133">Transmembrane helix</keyword>
<accession>F0ZRH3</accession>
<keyword evidence="11" id="KW-0732">Signal</keyword>
<feature type="transmembrane region" description="Helical" evidence="10">
    <location>
        <begin position="541"/>
        <end position="559"/>
    </location>
</feature>
<evidence type="ECO:0000256" key="6">
    <source>
        <dbReference type="ARBA" id="ARBA00022824"/>
    </source>
</evidence>
<dbReference type="RefSeq" id="XP_003290025.1">
    <property type="nucleotide sequence ID" value="XM_003289977.1"/>
</dbReference>
<dbReference type="SMART" id="SM00780">
    <property type="entry name" value="PIG-X"/>
    <property type="match status" value="1"/>
</dbReference>
<organism evidence="12 13">
    <name type="scientific">Dictyostelium purpureum</name>
    <name type="common">Slime mold</name>
    <dbReference type="NCBI Taxonomy" id="5786"/>
    <lineage>
        <taxon>Eukaryota</taxon>
        <taxon>Amoebozoa</taxon>
        <taxon>Evosea</taxon>
        <taxon>Eumycetozoa</taxon>
        <taxon>Dictyostelia</taxon>
        <taxon>Dictyosteliales</taxon>
        <taxon>Dictyosteliaceae</taxon>
        <taxon>Dictyostelium</taxon>
    </lineage>
</organism>
<sequence>MNKIIKVILIILNLIFIVLGEQSQIEYNPYESTDKIFVKSLENNKNKLIIKDGIVLEAESNLIISHSQTSKYKRNLFSNELFKRGDDNTQDNIESITIYFNNNHLGGLFSKKHYPTILEPTISVLVKFNEGSSENKMEHYSTIKTLTFNQTFSICKILESVLDISMQPCSAKESDVFENLLHMGLVPDHLNLPSLSQIDFNDNSKTSNINRLRFLQSSKFDLSKEESEYYDSLLNSKSFLNCLSMFHHHKLCGNRKVNYFIEKSFNQLLGFTMEITKETIHFNEMALYLHDSNKINIKYIKDETHLISDPEQKYSTQVTLVQNNEKELYQLDKSKVSLLGKDVVKQQQQQEEQQWSITKLERSIKKSGFHRELVSNVTIKSPPTLKIPRECKLLFLEHFDQGIFVDRYEVDEIERFGGPKVNIYQLIDLEKPSATSTQNYISVVKEFTVNSEPEQTIQVTLPIHLRYQNPINSNQDAYRNTHISSPMIFIQCEPTNSVTESKSTFDHWKLITSFSPLFEHTKSLFIDVPVGQLKDLESVKFNTLTVTVIGSILVIATIIKTQRKLMKEKIKKK</sequence>
<dbReference type="Pfam" id="PF08320">
    <property type="entry name" value="PIG-X"/>
    <property type="match status" value="1"/>
</dbReference>
<dbReference type="PANTHER" id="PTHR28650">
    <property type="entry name" value="PHOSPHATIDYLINOSITOL-GLYCAN BIOSYNTHESIS CLASS X PROTEIN"/>
    <property type="match status" value="1"/>
</dbReference>
<evidence type="ECO:0000313" key="13">
    <source>
        <dbReference type="Proteomes" id="UP000001064"/>
    </source>
</evidence>
<dbReference type="eggNOG" id="ENOG502RBDD">
    <property type="taxonomic scope" value="Eukaryota"/>
</dbReference>
<feature type="chain" id="PRO_5003261914" description="Phosphatidylinositol-glycan biosynthesis class X protein" evidence="11">
    <location>
        <begin position="21"/>
        <end position="573"/>
    </location>
</feature>
<keyword evidence="8 10" id="KW-0472">Membrane</keyword>
<comment type="subcellular location">
    <subcellularLocation>
        <location evidence="1">Endoplasmic reticulum membrane</location>
        <topology evidence="1">Single-pass membrane protein</topology>
    </subcellularLocation>
</comment>
<dbReference type="PANTHER" id="PTHR28650:SF1">
    <property type="entry name" value="PHOSPHATIDYLINOSITOL-GLYCAN BIOSYNTHESIS CLASS X PROTEIN"/>
    <property type="match status" value="1"/>
</dbReference>
<keyword evidence="9" id="KW-0325">Glycoprotein</keyword>
<dbReference type="OMA" id="IHLRYQN"/>
<dbReference type="GO" id="GO:0005789">
    <property type="term" value="C:endoplasmic reticulum membrane"/>
    <property type="evidence" value="ECO:0007669"/>
    <property type="project" value="UniProtKB-SubCell"/>
</dbReference>
<dbReference type="Proteomes" id="UP000001064">
    <property type="component" value="Unassembled WGS sequence"/>
</dbReference>
<dbReference type="GeneID" id="10504381"/>
<evidence type="ECO:0000256" key="2">
    <source>
        <dbReference type="ARBA" id="ARBA00004687"/>
    </source>
</evidence>
<dbReference type="AlphaFoldDB" id="F0ZRH3"/>
<evidence type="ECO:0000256" key="9">
    <source>
        <dbReference type="ARBA" id="ARBA00023180"/>
    </source>
</evidence>
<comment type="similarity">
    <text evidence="3">Belongs to the PIGX family.</text>
</comment>
<gene>
    <name evidence="12" type="ORF">DICPUDRAFT_36695</name>
</gene>
<dbReference type="UniPathway" id="UPA00196"/>
<dbReference type="InParanoid" id="F0ZRH3"/>
<dbReference type="InterPro" id="IPR013233">
    <property type="entry name" value="PIG-X/PBN1"/>
</dbReference>
<keyword evidence="4" id="KW-0337">GPI-anchor biosynthesis</keyword>
<keyword evidence="6" id="KW-0256">Endoplasmic reticulum</keyword>
<dbReference type="EMBL" id="GL871141">
    <property type="protein sequence ID" value="EGC33454.1"/>
    <property type="molecule type" value="Genomic_DNA"/>
</dbReference>
<evidence type="ECO:0000256" key="4">
    <source>
        <dbReference type="ARBA" id="ARBA00022502"/>
    </source>
</evidence>
<protein>
    <recommendedName>
        <fullName evidence="14">Phosphatidylinositol-glycan biosynthesis class X protein</fullName>
    </recommendedName>
</protein>
<evidence type="ECO:0000256" key="5">
    <source>
        <dbReference type="ARBA" id="ARBA00022692"/>
    </source>
</evidence>
<evidence type="ECO:0000256" key="3">
    <source>
        <dbReference type="ARBA" id="ARBA00010345"/>
    </source>
</evidence>
<dbReference type="KEGG" id="dpp:DICPUDRAFT_36695"/>
<proteinExistence type="inferred from homology"/>
<name>F0ZRH3_DICPU</name>
<keyword evidence="13" id="KW-1185">Reference proteome</keyword>
<dbReference type="OrthoDB" id="5546453at2759"/>
<dbReference type="STRING" id="5786.F0ZRH3"/>
<feature type="signal peptide" evidence="11">
    <location>
        <begin position="1"/>
        <end position="20"/>
    </location>
</feature>
<dbReference type="GO" id="GO:0006506">
    <property type="term" value="P:GPI anchor biosynthetic process"/>
    <property type="evidence" value="ECO:0007669"/>
    <property type="project" value="UniProtKB-UniPathway"/>
</dbReference>
<dbReference type="InterPro" id="IPR040039">
    <property type="entry name" value="PIGX"/>
</dbReference>
<evidence type="ECO:0000256" key="11">
    <source>
        <dbReference type="SAM" id="SignalP"/>
    </source>
</evidence>
<reference evidence="13" key="1">
    <citation type="journal article" date="2011" name="Genome Biol.">
        <title>Comparative genomics of the social amoebae Dictyostelium discoideum and Dictyostelium purpureum.</title>
        <authorList>
            <consortium name="US DOE Joint Genome Institute (JGI-PGF)"/>
            <person name="Sucgang R."/>
            <person name="Kuo A."/>
            <person name="Tian X."/>
            <person name="Salerno W."/>
            <person name="Parikh A."/>
            <person name="Feasley C.L."/>
            <person name="Dalin E."/>
            <person name="Tu H."/>
            <person name="Huang E."/>
            <person name="Barry K."/>
            <person name="Lindquist E."/>
            <person name="Shapiro H."/>
            <person name="Bruce D."/>
            <person name="Schmutz J."/>
            <person name="Salamov A."/>
            <person name="Fey P."/>
            <person name="Gaudet P."/>
            <person name="Anjard C."/>
            <person name="Babu M.M."/>
            <person name="Basu S."/>
            <person name="Bushmanova Y."/>
            <person name="van der Wel H."/>
            <person name="Katoh-Kurasawa M."/>
            <person name="Dinh C."/>
            <person name="Coutinho P.M."/>
            <person name="Saito T."/>
            <person name="Elias M."/>
            <person name="Schaap P."/>
            <person name="Kay R.R."/>
            <person name="Henrissat B."/>
            <person name="Eichinger L."/>
            <person name="Rivero F."/>
            <person name="Putnam N.H."/>
            <person name="West C.M."/>
            <person name="Loomis W.F."/>
            <person name="Chisholm R.L."/>
            <person name="Shaulsky G."/>
            <person name="Strassmann J.E."/>
            <person name="Queller D.C."/>
            <person name="Kuspa A."/>
            <person name="Grigoriev I.V."/>
        </authorList>
    </citation>
    <scope>NUCLEOTIDE SEQUENCE [LARGE SCALE GENOMIC DNA]</scope>
    <source>
        <strain evidence="13">QSDP1</strain>
    </source>
</reference>